<organism evidence="2 3">
    <name type="scientific">Algibacter pectinivorans</name>
    <dbReference type="NCBI Taxonomy" id="870482"/>
    <lineage>
        <taxon>Bacteria</taxon>
        <taxon>Pseudomonadati</taxon>
        <taxon>Bacteroidota</taxon>
        <taxon>Flavobacteriia</taxon>
        <taxon>Flavobacteriales</taxon>
        <taxon>Flavobacteriaceae</taxon>
        <taxon>Algibacter</taxon>
    </lineage>
</organism>
<dbReference type="Proteomes" id="UP000199439">
    <property type="component" value="Unassembled WGS sequence"/>
</dbReference>
<evidence type="ECO:0000313" key="2">
    <source>
        <dbReference type="EMBL" id="SFD36831.1"/>
    </source>
</evidence>
<name>A0A1I1RR62_9FLAO</name>
<gene>
    <name evidence="2" type="ORF">SAMN04487987_11111</name>
</gene>
<protein>
    <recommendedName>
        <fullName evidence="4">Dihydroorotase</fullName>
    </recommendedName>
</protein>
<evidence type="ECO:0008006" key="4">
    <source>
        <dbReference type="Google" id="ProtNLM"/>
    </source>
</evidence>
<proteinExistence type="predicted"/>
<dbReference type="AlphaFoldDB" id="A0A1I1RR62"/>
<accession>A0A1I1RR62</accession>
<feature type="signal peptide" evidence="1">
    <location>
        <begin position="1"/>
        <end position="19"/>
    </location>
</feature>
<feature type="chain" id="PRO_5011686945" description="Dihydroorotase" evidence="1">
    <location>
        <begin position="20"/>
        <end position="120"/>
    </location>
</feature>
<dbReference type="EMBL" id="FOMI01000011">
    <property type="protein sequence ID" value="SFD36831.1"/>
    <property type="molecule type" value="Genomic_DNA"/>
</dbReference>
<dbReference type="RefSeq" id="WP_245750661.1">
    <property type="nucleotide sequence ID" value="NZ_FOMI01000011.1"/>
</dbReference>
<sequence>MRKYVLATVISLGVLTMNAQDVNSKSVAVKKGDVIEIGSPSTAKYKHIKFPRANFIIKRGGIANYKGALGEEVVVTNVGNTENGVTKIDVKRKDGKRFFNTVSTVTINFEEALAANEIKL</sequence>
<reference evidence="3" key="1">
    <citation type="submission" date="2016-10" db="EMBL/GenBank/DDBJ databases">
        <authorList>
            <person name="Varghese N."/>
            <person name="Submissions S."/>
        </authorList>
    </citation>
    <scope>NUCLEOTIDE SEQUENCE [LARGE SCALE GENOMIC DNA]</scope>
    <source>
        <strain evidence="3">DSM 25730</strain>
    </source>
</reference>
<keyword evidence="1" id="KW-0732">Signal</keyword>
<dbReference type="STRING" id="870482.SAMN04487987_11111"/>
<evidence type="ECO:0000313" key="3">
    <source>
        <dbReference type="Proteomes" id="UP000199439"/>
    </source>
</evidence>
<keyword evidence="3" id="KW-1185">Reference proteome</keyword>
<evidence type="ECO:0000256" key="1">
    <source>
        <dbReference type="SAM" id="SignalP"/>
    </source>
</evidence>